<proteinExistence type="predicted"/>
<accession>A0ABP7E6Q0</accession>
<keyword evidence="2" id="KW-1185">Reference proteome</keyword>
<gene>
    <name evidence="1" type="ORF">GCM10022268_23850</name>
</gene>
<evidence type="ECO:0000313" key="2">
    <source>
        <dbReference type="Proteomes" id="UP001500523"/>
    </source>
</evidence>
<reference evidence="2" key="1">
    <citation type="journal article" date="2019" name="Int. J. Syst. Evol. Microbiol.">
        <title>The Global Catalogue of Microorganisms (GCM) 10K type strain sequencing project: providing services to taxonomists for standard genome sequencing and annotation.</title>
        <authorList>
            <consortium name="The Broad Institute Genomics Platform"/>
            <consortium name="The Broad Institute Genome Sequencing Center for Infectious Disease"/>
            <person name="Wu L."/>
            <person name="Ma J."/>
        </authorList>
    </citation>
    <scope>NUCLEOTIDE SEQUENCE [LARGE SCALE GENOMIC DNA]</scope>
    <source>
        <strain evidence="2">JCM 17498</strain>
    </source>
</reference>
<comment type="caution">
    <text evidence="1">The sequence shown here is derived from an EMBL/GenBank/DDBJ whole genome shotgun (WGS) entry which is preliminary data.</text>
</comment>
<sequence length="227" mass="25124">MTTTIGDLLANVILHRDAALATEDQGERQQLALDVVQEALMAMHKLLGKDLLTAALGDVDETDRIALLETAARRLHVLSSVFGMMPVDAAGPFAIAEEAWAVAHGDAPLMFARITGQKVKHRVLKAKLEALAWDAYLEGLGLAPGDRHARIGKAFGTDWSTIEKWRQRDVWAAMSAVNIKYVIDLARSEGWRKVPRWKLLGNTDWEAALISDGRRYLEILAHNKGNR</sequence>
<protein>
    <submittedName>
        <fullName evidence="1">Uncharacterized protein</fullName>
    </submittedName>
</protein>
<name>A0ABP7E6Q0_9SPHN</name>
<organism evidence="1 2">
    <name type="scientific">Sphingomonas cynarae</name>
    <dbReference type="NCBI Taxonomy" id="930197"/>
    <lineage>
        <taxon>Bacteria</taxon>
        <taxon>Pseudomonadati</taxon>
        <taxon>Pseudomonadota</taxon>
        <taxon>Alphaproteobacteria</taxon>
        <taxon>Sphingomonadales</taxon>
        <taxon>Sphingomonadaceae</taxon>
        <taxon>Sphingomonas</taxon>
    </lineage>
</organism>
<dbReference type="Proteomes" id="UP001500523">
    <property type="component" value="Unassembled WGS sequence"/>
</dbReference>
<dbReference type="EMBL" id="BAABBF010000005">
    <property type="protein sequence ID" value="GAA3714304.1"/>
    <property type="molecule type" value="Genomic_DNA"/>
</dbReference>
<dbReference type="RefSeq" id="WP_344693619.1">
    <property type="nucleotide sequence ID" value="NZ_BAABBF010000005.1"/>
</dbReference>
<evidence type="ECO:0000313" key="1">
    <source>
        <dbReference type="EMBL" id="GAA3714304.1"/>
    </source>
</evidence>